<dbReference type="Proteomes" id="UP001448858">
    <property type="component" value="Chromosome"/>
</dbReference>
<sequence>MGLFDVFSPAKRAEKASAEAAVTALTAELTFALPREAQITADSWSVGFTTYTVTLPGTRRELPLVVSRLREAINALGRTDDLELRIAESTESEARYSSLRITGKNRDPEVLDFLVRTHEELLALFPGESVLVDGSYGCFTVSGVERDDAVPAARRLVTWWEGMLAADLGDWPISEIELTIGGTAEDPEISYSVALDEPEDDADPASVPLGEKQQEARRAVTAWTESLPDLEALAKVRARSGYAARFSFTPTKFKPRLLVEDLETGDEDEDEAAEVVAAIRFHHPASKVKV</sequence>
<proteinExistence type="predicted"/>
<evidence type="ECO:0000313" key="2">
    <source>
        <dbReference type="Proteomes" id="UP001448858"/>
    </source>
</evidence>
<organism evidence="1 2">
    <name type="scientific">Arthrobacter citreus</name>
    <dbReference type="NCBI Taxonomy" id="1670"/>
    <lineage>
        <taxon>Bacteria</taxon>
        <taxon>Bacillati</taxon>
        <taxon>Actinomycetota</taxon>
        <taxon>Actinomycetes</taxon>
        <taxon>Micrococcales</taxon>
        <taxon>Micrococcaceae</taxon>
        <taxon>Arthrobacter</taxon>
    </lineage>
</organism>
<accession>A0ABZ2ZT89</accession>
<dbReference type="RefSeq" id="WP_342022292.1">
    <property type="nucleotide sequence ID" value="NZ_CP151657.1"/>
</dbReference>
<name>A0ABZ2ZT89_9MICC</name>
<gene>
    <name evidence="1" type="ORF">AAE021_10555</name>
</gene>
<dbReference type="EMBL" id="CP151657">
    <property type="protein sequence ID" value="WZP14641.1"/>
    <property type="molecule type" value="Genomic_DNA"/>
</dbReference>
<reference evidence="1 2" key="1">
    <citation type="submission" date="2024-04" db="EMBL/GenBank/DDBJ databases">
        <title>Arthrobacter sp. from Plains bison fecal sample.</title>
        <authorList>
            <person name="Ruzzini A."/>
        </authorList>
    </citation>
    <scope>NUCLEOTIDE SEQUENCE [LARGE SCALE GENOMIC DNA]</scope>
    <source>
        <strain evidence="1 2">EINP1</strain>
    </source>
</reference>
<evidence type="ECO:0000313" key="1">
    <source>
        <dbReference type="EMBL" id="WZP14641.1"/>
    </source>
</evidence>
<protein>
    <submittedName>
        <fullName evidence="1">Uncharacterized protein</fullName>
    </submittedName>
</protein>
<keyword evidence="2" id="KW-1185">Reference proteome</keyword>